<dbReference type="AlphaFoldDB" id="A0A9Q8PCN1"/>
<reference evidence="1" key="1">
    <citation type="submission" date="2021-12" db="EMBL/GenBank/DDBJ databases">
        <authorList>
            <person name="Zaccaron A."/>
            <person name="Stergiopoulos I."/>
        </authorList>
    </citation>
    <scope>NUCLEOTIDE SEQUENCE</scope>
    <source>
        <strain evidence="1">Race5_Kim</strain>
    </source>
</reference>
<name>A0A9Q8PCN1_PASFU</name>
<dbReference type="KEGG" id="ffu:CLAFUR5_10381"/>
<keyword evidence="2" id="KW-1185">Reference proteome</keyword>
<dbReference type="RefSeq" id="XP_047764351.1">
    <property type="nucleotide sequence ID" value="XM_047909529.1"/>
</dbReference>
<protein>
    <submittedName>
        <fullName evidence="1">Uncharacterized protein</fullName>
    </submittedName>
</protein>
<sequence>MARKRKPCPHLGRGFMLGEVDIDAANRPKTVKCTPEITLKCGTRGKSFRLLDLPAELVLRVLDFAVVHSSPSKPVIVDDAISFKGKRHHPALSGRPYKKATWELAQPAITRVCRLLRLGGLKKVYAGNTFATRSFSIRCNRWMKWLQCLKLGSACPFVLEMEIRFPSNAPITLQDLEHSPWPESGITWHHRNG</sequence>
<dbReference type="Proteomes" id="UP000756132">
    <property type="component" value="Chromosome 7"/>
</dbReference>
<evidence type="ECO:0000313" key="1">
    <source>
        <dbReference type="EMBL" id="UJO19985.1"/>
    </source>
</evidence>
<dbReference type="OrthoDB" id="3643916at2759"/>
<organism evidence="1 2">
    <name type="scientific">Passalora fulva</name>
    <name type="common">Tomato leaf mold</name>
    <name type="synonym">Cladosporium fulvum</name>
    <dbReference type="NCBI Taxonomy" id="5499"/>
    <lineage>
        <taxon>Eukaryota</taxon>
        <taxon>Fungi</taxon>
        <taxon>Dikarya</taxon>
        <taxon>Ascomycota</taxon>
        <taxon>Pezizomycotina</taxon>
        <taxon>Dothideomycetes</taxon>
        <taxon>Dothideomycetidae</taxon>
        <taxon>Mycosphaerellales</taxon>
        <taxon>Mycosphaerellaceae</taxon>
        <taxon>Fulvia</taxon>
    </lineage>
</organism>
<dbReference type="GeneID" id="71990259"/>
<accession>A0A9Q8PCN1</accession>
<dbReference type="EMBL" id="CP090169">
    <property type="protein sequence ID" value="UJO19985.1"/>
    <property type="molecule type" value="Genomic_DNA"/>
</dbReference>
<gene>
    <name evidence="1" type="ORF">CLAFUR5_10381</name>
</gene>
<reference evidence="1" key="2">
    <citation type="journal article" date="2022" name="Microb. Genom.">
        <title>A chromosome-scale genome assembly of the tomato pathogen Cladosporium fulvum reveals a compartmentalized genome architecture and the presence of a dispensable chromosome.</title>
        <authorList>
            <person name="Zaccaron A.Z."/>
            <person name="Chen L.H."/>
            <person name="Samaras A."/>
            <person name="Stergiopoulos I."/>
        </authorList>
    </citation>
    <scope>NUCLEOTIDE SEQUENCE</scope>
    <source>
        <strain evidence="1">Race5_Kim</strain>
    </source>
</reference>
<proteinExistence type="predicted"/>
<evidence type="ECO:0000313" key="2">
    <source>
        <dbReference type="Proteomes" id="UP000756132"/>
    </source>
</evidence>